<evidence type="ECO:0000256" key="4">
    <source>
        <dbReference type="ARBA" id="ARBA00023235"/>
    </source>
</evidence>
<comment type="caution">
    <text evidence="6">The sequence shown here is derived from an EMBL/GenBank/DDBJ whole genome shotgun (WGS) entry which is preliminary data.</text>
</comment>
<dbReference type="SUPFAM" id="SSF53743">
    <property type="entry name" value="FucI/AraA N-terminal and middle domains"/>
    <property type="match status" value="1"/>
</dbReference>
<reference evidence="6 7" key="1">
    <citation type="submission" date="2020-08" db="EMBL/GenBank/DDBJ databases">
        <title>Genomic Encyclopedia of Type Strains, Phase III (KMG-III): the genomes of soil and plant-associated and newly described type strains.</title>
        <authorList>
            <person name="Whitman W."/>
        </authorList>
    </citation>
    <scope>NUCLEOTIDE SEQUENCE [LARGE SCALE GENOMIC DNA]</scope>
    <source>
        <strain evidence="6 7">CECT 8075</strain>
    </source>
</reference>
<dbReference type="GO" id="GO:0046872">
    <property type="term" value="F:metal ion binding"/>
    <property type="evidence" value="ECO:0007669"/>
    <property type="project" value="UniProtKB-KW"/>
</dbReference>
<organism evidence="6 7">
    <name type="scientific">Aporhodopirellula rubra</name>
    <dbReference type="NCBI Taxonomy" id="980271"/>
    <lineage>
        <taxon>Bacteria</taxon>
        <taxon>Pseudomonadati</taxon>
        <taxon>Planctomycetota</taxon>
        <taxon>Planctomycetia</taxon>
        <taxon>Pirellulales</taxon>
        <taxon>Pirellulaceae</taxon>
        <taxon>Aporhodopirellula</taxon>
    </lineage>
</organism>
<evidence type="ECO:0000256" key="2">
    <source>
        <dbReference type="ARBA" id="ARBA00022935"/>
    </source>
</evidence>
<dbReference type="PANTHER" id="PTHR38464">
    <property type="entry name" value="L-ARABINOSE ISOMERASE"/>
    <property type="match status" value="1"/>
</dbReference>
<dbReference type="InterPro" id="IPR009015">
    <property type="entry name" value="Fucose_isomerase_N/cen_sf"/>
</dbReference>
<evidence type="ECO:0000313" key="6">
    <source>
        <dbReference type="EMBL" id="MBB3206884.1"/>
    </source>
</evidence>
<dbReference type="Proteomes" id="UP000536179">
    <property type="component" value="Unassembled WGS sequence"/>
</dbReference>
<keyword evidence="3" id="KW-0464">Manganese</keyword>
<dbReference type="EMBL" id="JACHXU010000008">
    <property type="protein sequence ID" value="MBB3206884.1"/>
    <property type="molecule type" value="Genomic_DNA"/>
</dbReference>
<gene>
    <name evidence="6" type="ORF">FHS27_002698</name>
</gene>
<evidence type="ECO:0000313" key="7">
    <source>
        <dbReference type="Proteomes" id="UP000536179"/>
    </source>
</evidence>
<keyword evidence="7" id="KW-1185">Reference proteome</keyword>
<proteinExistence type="predicted"/>
<keyword evidence="5" id="KW-0119">Carbohydrate metabolism</keyword>
<evidence type="ECO:0000256" key="5">
    <source>
        <dbReference type="ARBA" id="ARBA00023277"/>
    </source>
</evidence>
<dbReference type="PANTHER" id="PTHR38464:SF1">
    <property type="entry name" value="L-ARABINOSE ISOMERASE"/>
    <property type="match status" value="1"/>
</dbReference>
<accession>A0A7W5DZ60</accession>
<dbReference type="CDD" id="cd00578">
    <property type="entry name" value="L-fuc_L-ara-isomerases"/>
    <property type="match status" value="1"/>
</dbReference>
<keyword evidence="2" id="KW-0054">Arabinose catabolism</keyword>
<dbReference type="InterPro" id="IPR004216">
    <property type="entry name" value="Fuc/Ara_isomerase_C"/>
</dbReference>
<evidence type="ECO:0000256" key="1">
    <source>
        <dbReference type="ARBA" id="ARBA00022723"/>
    </source>
</evidence>
<keyword evidence="4 6" id="KW-0413">Isomerase</keyword>
<dbReference type="RefSeq" id="WP_184305310.1">
    <property type="nucleotide sequence ID" value="NZ_JACHXU010000008.1"/>
</dbReference>
<dbReference type="GO" id="GO:0005829">
    <property type="term" value="C:cytosol"/>
    <property type="evidence" value="ECO:0007669"/>
    <property type="project" value="TreeGrafter"/>
</dbReference>
<dbReference type="InterPro" id="IPR003762">
    <property type="entry name" value="Lara_isomerase"/>
</dbReference>
<keyword evidence="1" id="KW-0479">Metal-binding</keyword>
<name>A0A7W5DZ60_9BACT</name>
<dbReference type="EC" id="5.3.1.4" evidence="6"/>
<dbReference type="AlphaFoldDB" id="A0A7W5DZ60"/>
<dbReference type="GO" id="GO:0008733">
    <property type="term" value="F:L-arabinose isomerase activity"/>
    <property type="evidence" value="ECO:0007669"/>
    <property type="project" value="UniProtKB-EC"/>
</dbReference>
<sequence length="527" mass="57526">MSLFDPIKPIKTPRVGLYSVGHEHYWNQFDGLLDRLLGYNRFIAQQIGTHGEVCNAGMIDSESGARAAAEKFNAANVDIIFCHAATYAMSASHISIARHCQRPVVVLNLQPTAAMNYAKTTTGEWLAHCVGCCVPEISNAFNRSGIDFHIVSGLLGLTETPKISLADECTSNHPEAIAAWEEIHAWVKASAAVRTLREGRMGFLGHTYPGMLDMYSDFTMMGAGTGMHIEVMEMCDLDRLAQSVTVAETREKLEQVHEMFVISEDSPADPLARKPKPEQLDIACRVAVAQEKLVRDFDLDALTYYYRGREGNAYEQLQESLILGNSLLTAQGIPCSGEGDMKTAVAMKICDILEAGGSYTEIVSSDYNHGTIILGHDGPFHIAISDQKPILRGMGLYHGKWGTGVSVEATVQKGPVTLLNLTQTGEGRLRFIGNEGIAIDAPILKIGNTMTHVRFDRGPSQMMNDWFALAPTHHGALAVGHLSELFHKVATLMDIEWCSVSHGEAIEDSTVASRDILSLGTAELHES</sequence>
<dbReference type="SUPFAM" id="SSF50443">
    <property type="entry name" value="FucI/AraA C-terminal domain-like"/>
    <property type="match status" value="1"/>
</dbReference>
<protein>
    <submittedName>
        <fullName evidence="6">L-arabinose isomerase</fullName>
        <ecNumber evidence="6">5.3.1.4</ecNumber>
    </submittedName>
</protein>
<dbReference type="GO" id="GO:0019569">
    <property type="term" value="P:L-arabinose catabolic process to D-xylulose 5-phosphate"/>
    <property type="evidence" value="ECO:0007669"/>
    <property type="project" value="TreeGrafter"/>
</dbReference>
<evidence type="ECO:0000256" key="3">
    <source>
        <dbReference type="ARBA" id="ARBA00023211"/>
    </source>
</evidence>